<dbReference type="KEGG" id="bld:BLi00932"/>
<protein>
    <submittedName>
        <fullName evidence="1">Uncharacterized protein</fullName>
    </submittedName>
</protein>
<dbReference type="RefSeq" id="WP_009329009.1">
    <property type="nucleotide sequence ID" value="NC_006270.3"/>
</dbReference>
<proteinExistence type="predicted"/>
<accession>Q62XL3</accession>
<dbReference type="HOGENOM" id="CLU_2153239_0_0_9"/>
<dbReference type="KEGG" id="bli:BL01909"/>
<accession>Q65M72</accession>
<evidence type="ECO:0000313" key="2">
    <source>
        <dbReference type="Proteomes" id="UP000000606"/>
    </source>
</evidence>
<dbReference type="eggNOG" id="ENOG5032TJ8">
    <property type="taxonomic scope" value="Bacteria"/>
</dbReference>
<organism evidence="1 2">
    <name type="scientific">Bacillus licheniformis (strain ATCC 14580 / DSM 13 / JCM 2505 / CCUG 7422 / NBRC 12200 / NCIMB 9375 / NCTC 10341 / NRRL NRS-1264 / Gibson 46)</name>
    <dbReference type="NCBI Taxonomy" id="279010"/>
    <lineage>
        <taxon>Bacteria</taxon>
        <taxon>Bacillati</taxon>
        <taxon>Bacillota</taxon>
        <taxon>Bacilli</taxon>
        <taxon>Bacillales</taxon>
        <taxon>Bacillaceae</taxon>
        <taxon>Bacillus</taxon>
    </lineage>
</organism>
<dbReference type="Proteomes" id="UP000000606">
    <property type="component" value="Chromosome"/>
</dbReference>
<dbReference type="EMBL" id="CP000002">
    <property type="protein sequence ID" value="AAU22495.1"/>
    <property type="molecule type" value="Genomic_DNA"/>
</dbReference>
<sequence length="112" mass="13161">MEPDSLFKTLLKYKDRELILEWENGLRVIGKTDTFFETDNGLEDDDINYKEYYATAFQVNKVLSPPVNNEEDSLYNWLLEEKNSLVEISLYEDTPNKILVDGNTIWELDSDE</sequence>
<reference evidence="1 2" key="1">
    <citation type="journal article" date="2004" name="Genome Biol.">
        <title>Complete genome sequence of the industrial bacterium Bacillus licheniformis and comparisons with closely related Bacillus species.</title>
        <authorList>
            <person name="Rey M.W."/>
            <person name="Ramaiya P."/>
            <person name="Nelson B.A."/>
            <person name="Brody-Karpin S.D."/>
            <person name="Zaretsky E.J."/>
            <person name="Tang M."/>
            <person name="Lopez de Leon A."/>
            <person name="Xiang H."/>
            <person name="Gusti V."/>
            <person name="Clausen I.G."/>
            <person name="Olsen P.B."/>
            <person name="Rasmussen M.D."/>
            <person name="Andersen J.T."/>
            <person name="Jorgensen P.L."/>
            <person name="Larsen T.S."/>
            <person name="Sorokin A."/>
            <person name="Bolotin A."/>
            <person name="Lapidus A."/>
            <person name="Galleron N."/>
            <person name="Ehrlich S.D."/>
            <person name="Berka R.M."/>
        </authorList>
    </citation>
    <scope>NUCLEOTIDE SEQUENCE [LARGE SCALE GENOMIC DNA]</scope>
    <source>
        <strain evidence="2">ATCC 14580 / DSM 13 / JCM 2505 / CCUG 7422 / NBRC 12200 / NCIMB 9375 / NCTC 10341 / NRRL NRS-1264 / Gibson 46</strain>
    </source>
</reference>
<gene>
    <name evidence="1" type="ordered locus">BL01909</name>
</gene>
<evidence type="ECO:0000313" key="1">
    <source>
        <dbReference type="EMBL" id="AAU22495.1"/>
    </source>
</evidence>
<dbReference type="GeneID" id="92862492"/>
<keyword evidence="2" id="KW-1185">Reference proteome</keyword>
<dbReference type="AlphaFoldDB" id="Q65M72"/>
<name>Q65M72_BACLD</name>